<evidence type="ECO:0000259" key="4">
    <source>
        <dbReference type="PROSITE" id="PS50987"/>
    </source>
</evidence>
<evidence type="ECO:0000313" key="5">
    <source>
        <dbReference type="EMBL" id="KKL45129.1"/>
    </source>
</evidence>
<dbReference type="InterPro" id="IPR036388">
    <property type="entry name" value="WH-like_DNA-bd_sf"/>
</dbReference>
<dbReference type="PANTHER" id="PTHR33154:SF38">
    <property type="entry name" value="HTH ARSR-TYPE DOMAIN-CONTAINING PROTEIN"/>
    <property type="match status" value="1"/>
</dbReference>
<proteinExistence type="predicted"/>
<dbReference type="SUPFAM" id="SSF46785">
    <property type="entry name" value="Winged helix' DNA-binding domain"/>
    <property type="match status" value="1"/>
</dbReference>
<evidence type="ECO:0000256" key="1">
    <source>
        <dbReference type="ARBA" id="ARBA00023015"/>
    </source>
</evidence>
<dbReference type="GO" id="GO:0003677">
    <property type="term" value="F:DNA binding"/>
    <property type="evidence" value="ECO:0007669"/>
    <property type="project" value="UniProtKB-KW"/>
</dbReference>
<dbReference type="InterPro" id="IPR036390">
    <property type="entry name" value="WH_DNA-bd_sf"/>
</dbReference>
<dbReference type="PRINTS" id="PR00778">
    <property type="entry name" value="HTHARSR"/>
</dbReference>
<accession>A0A0F9C7D0</accession>
<evidence type="ECO:0000256" key="3">
    <source>
        <dbReference type="ARBA" id="ARBA00023163"/>
    </source>
</evidence>
<name>A0A0F9C7D0_9ZZZZ</name>
<comment type="caution">
    <text evidence="5">The sequence shown here is derived from an EMBL/GenBank/DDBJ whole genome shotgun (WGS) entry which is preliminary data.</text>
</comment>
<organism evidence="5">
    <name type="scientific">marine sediment metagenome</name>
    <dbReference type="NCBI Taxonomy" id="412755"/>
    <lineage>
        <taxon>unclassified sequences</taxon>
        <taxon>metagenomes</taxon>
        <taxon>ecological metagenomes</taxon>
    </lineage>
</organism>
<dbReference type="CDD" id="cd00090">
    <property type="entry name" value="HTH_ARSR"/>
    <property type="match status" value="1"/>
</dbReference>
<dbReference type="InterPro" id="IPR011991">
    <property type="entry name" value="ArsR-like_HTH"/>
</dbReference>
<dbReference type="InterPro" id="IPR051081">
    <property type="entry name" value="HTH_MetalResp_TranReg"/>
</dbReference>
<dbReference type="Pfam" id="PF01022">
    <property type="entry name" value="HTH_5"/>
    <property type="match status" value="1"/>
</dbReference>
<gene>
    <name evidence="5" type="ORF">LCGC14_2358790</name>
</gene>
<dbReference type="PANTHER" id="PTHR33154">
    <property type="entry name" value="TRANSCRIPTIONAL REGULATOR, ARSR FAMILY"/>
    <property type="match status" value="1"/>
</dbReference>
<dbReference type="AlphaFoldDB" id="A0A0F9C7D0"/>
<evidence type="ECO:0000256" key="2">
    <source>
        <dbReference type="ARBA" id="ARBA00023125"/>
    </source>
</evidence>
<dbReference type="Gene3D" id="1.10.10.10">
    <property type="entry name" value="Winged helix-like DNA-binding domain superfamily/Winged helix DNA-binding domain"/>
    <property type="match status" value="1"/>
</dbReference>
<dbReference type="EMBL" id="LAZR01034501">
    <property type="protein sequence ID" value="KKL45129.1"/>
    <property type="molecule type" value="Genomic_DNA"/>
</dbReference>
<dbReference type="PROSITE" id="PS50987">
    <property type="entry name" value="HTH_ARSR_2"/>
    <property type="match status" value="1"/>
</dbReference>
<feature type="domain" description="HTH arsR-type" evidence="4">
    <location>
        <begin position="4"/>
        <end position="97"/>
    </location>
</feature>
<dbReference type="GO" id="GO:0003700">
    <property type="term" value="F:DNA-binding transcription factor activity"/>
    <property type="evidence" value="ECO:0007669"/>
    <property type="project" value="InterPro"/>
</dbReference>
<keyword evidence="1" id="KW-0805">Transcription regulation</keyword>
<protein>
    <recommendedName>
        <fullName evidence="4">HTH arsR-type domain-containing protein</fullName>
    </recommendedName>
</protein>
<sequence length="114" mass="13473">MSDLKKLRELTADFLKVLSDPIRLDILYLLEKNTLNAFKIQKKANRSQSTISKHLNMLVENNLIDFEKRDNIKYYRIKNSEIFEIINDINTIILNNTKVKLKEIQEADRYDALS</sequence>
<dbReference type="InterPro" id="IPR001845">
    <property type="entry name" value="HTH_ArsR_DNA-bd_dom"/>
</dbReference>
<dbReference type="NCBIfam" id="NF033788">
    <property type="entry name" value="HTH_metalloreg"/>
    <property type="match status" value="1"/>
</dbReference>
<reference evidence="5" key="1">
    <citation type="journal article" date="2015" name="Nature">
        <title>Complex archaea that bridge the gap between prokaryotes and eukaryotes.</title>
        <authorList>
            <person name="Spang A."/>
            <person name="Saw J.H."/>
            <person name="Jorgensen S.L."/>
            <person name="Zaremba-Niedzwiedzka K."/>
            <person name="Martijn J."/>
            <person name="Lind A.E."/>
            <person name="van Eijk R."/>
            <person name="Schleper C."/>
            <person name="Guy L."/>
            <person name="Ettema T.J."/>
        </authorList>
    </citation>
    <scope>NUCLEOTIDE SEQUENCE</scope>
</reference>
<dbReference type="SMART" id="SM00418">
    <property type="entry name" value="HTH_ARSR"/>
    <property type="match status" value="1"/>
</dbReference>
<keyword evidence="3" id="KW-0804">Transcription</keyword>
<keyword evidence="2" id="KW-0238">DNA-binding</keyword>